<dbReference type="Proteomes" id="UP000255082">
    <property type="component" value="Unassembled WGS sequence"/>
</dbReference>
<protein>
    <submittedName>
        <fullName evidence="1">Uncharacterized protein</fullName>
    </submittedName>
</protein>
<dbReference type="AlphaFoldDB" id="A0A378WYL4"/>
<gene>
    <name evidence="1" type="ORF">NCTC13184_04209</name>
</gene>
<reference evidence="1 2" key="1">
    <citation type="submission" date="2018-06" db="EMBL/GenBank/DDBJ databases">
        <authorList>
            <consortium name="Pathogen Informatics"/>
            <person name="Doyle S."/>
        </authorList>
    </citation>
    <scope>NUCLEOTIDE SEQUENCE [LARGE SCALE GENOMIC DNA]</scope>
    <source>
        <strain evidence="1 2">NCTC13184</strain>
    </source>
</reference>
<name>A0A378WYL4_9NOCA</name>
<evidence type="ECO:0000313" key="1">
    <source>
        <dbReference type="EMBL" id="SUA45685.1"/>
    </source>
</evidence>
<evidence type="ECO:0000313" key="2">
    <source>
        <dbReference type="Proteomes" id="UP000255082"/>
    </source>
</evidence>
<dbReference type="EMBL" id="UGRU01000001">
    <property type="protein sequence ID" value="SUA45685.1"/>
    <property type="molecule type" value="Genomic_DNA"/>
</dbReference>
<sequence length="49" mass="5406">MKMFWSHDPKCVESDATAVEPSPHTLARRTRKVALAISIPICRAASAVR</sequence>
<proteinExistence type="predicted"/>
<organism evidence="1 2">
    <name type="scientific">Nocardia africana</name>
    <dbReference type="NCBI Taxonomy" id="134964"/>
    <lineage>
        <taxon>Bacteria</taxon>
        <taxon>Bacillati</taxon>
        <taxon>Actinomycetota</taxon>
        <taxon>Actinomycetes</taxon>
        <taxon>Mycobacteriales</taxon>
        <taxon>Nocardiaceae</taxon>
        <taxon>Nocardia</taxon>
    </lineage>
</organism>
<accession>A0A378WYL4</accession>